<evidence type="ECO:0000256" key="2">
    <source>
        <dbReference type="ARBA" id="ARBA00023054"/>
    </source>
</evidence>
<accession>A0A9Q0VG18</accession>
<organism evidence="5 6">
    <name type="scientific">Salix koriyanagi</name>
    <dbReference type="NCBI Taxonomy" id="2511006"/>
    <lineage>
        <taxon>Eukaryota</taxon>
        <taxon>Viridiplantae</taxon>
        <taxon>Streptophyta</taxon>
        <taxon>Embryophyta</taxon>
        <taxon>Tracheophyta</taxon>
        <taxon>Spermatophyta</taxon>
        <taxon>Magnoliopsida</taxon>
        <taxon>eudicotyledons</taxon>
        <taxon>Gunneridae</taxon>
        <taxon>Pentapetalae</taxon>
        <taxon>rosids</taxon>
        <taxon>fabids</taxon>
        <taxon>Malpighiales</taxon>
        <taxon>Salicaceae</taxon>
        <taxon>Saliceae</taxon>
        <taxon>Salix</taxon>
    </lineage>
</organism>
<feature type="region of interest" description="Disordered" evidence="4">
    <location>
        <begin position="286"/>
        <end position="317"/>
    </location>
</feature>
<dbReference type="GO" id="GO:0009903">
    <property type="term" value="P:chloroplast avoidance movement"/>
    <property type="evidence" value="ECO:0007669"/>
    <property type="project" value="TreeGrafter"/>
</dbReference>
<evidence type="ECO:0000313" key="5">
    <source>
        <dbReference type="EMBL" id="KAJ6746890.1"/>
    </source>
</evidence>
<dbReference type="GO" id="GO:0009904">
    <property type="term" value="P:chloroplast accumulation movement"/>
    <property type="evidence" value="ECO:0007669"/>
    <property type="project" value="TreeGrafter"/>
</dbReference>
<feature type="region of interest" description="Disordered" evidence="4">
    <location>
        <begin position="69"/>
        <end position="121"/>
    </location>
</feature>
<dbReference type="GO" id="GO:0005829">
    <property type="term" value="C:cytosol"/>
    <property type="evidence" value="ECO:0007669"/>
    <property type="project" value="TreeGrafter"/>
</dbReference>
<dbReference type="Pfam" id="PF05701">
    <property type="entry name" value="WEMBL"/>
    <property type="match status" value="1"/>
</dbReference>
<feature type="coiled-coil region" evidence="3">
    <location>
        <begin position="156"/>
        <end position="204"/>
    </location>
</feature>
<keyword evidence="2 3" id="KW-0175">Coiled coil</keyword>
<feature type="compositionally biased region" description="Basic and acidic residues" evidence="4">
    <location>
        <begin position="93"/>
        <end position="108"/>
    </location>
</feature>
<evidence type="ECO:0000313" key="6">
    <source>
        <dbReference type="Proteomes" id="UP001151752"/>
    </source>
</evidence>
<evidence type="ECO:0000256" key="4">
    <source>
        <dbReference type="SAM" id="MobiDB-lite"/>
    </source>
</evidence>
<gene>
    <name evidence="5" type="ORF">OIU74_029368</name>
</gene>
<feature type="region of interest" description="Disordered" evidence="4">
    <location>
        <begin position="1"/>
        <end position="30"/>
    </location>
</feature>
<feature type="compositionally biased region" description="Polar residues" evidence="4">
    <location>
        <begin position="288"/>
        <end position="317"/>
    </location>
</feature>
<evidence type="ECO:0000256" key="3">
    <source>
        <dbReference type="SAM" id="Coils"/>
    </source>
</evidence>
<name>A0A9Q0VG18_9ROSI</name>
<protein>
    <submittedName>
        <fullName evidence="5">MYOSIN HEAVY CHAIN-LIKE</fullName>
    </submittedName>
</protein>
<dbReference type="EMBL" id="JAPFFM010000009">
    <property type="protein sequence ID" value="KAJ6746890.1"/>
    <property type="molecule type" value="Genomic_DNA"/>
</dbReference>
<dbReference type="Proteomes" id="UP001151752">
    <property type="component" value="Chromosome 6"/>
</dbReference>
<dbReference type="PANTHER" id="PTHR32054">
    <property type="entry name" value="HEAVY CHAIN, PUTATIVE, EXPRESSED-RELATED-RELATED"/>
    <property type="match status" value="1"/>
</dbReference>
<dbReference type="AlphaFoldDB" id="A0A9Q0VG18"/>
<reference evidence="5" key="2">
    <citation type="journal article" date="2023" name="Int. J. Mol. Sci.">
        <title>De Novo Assembly and Annotation of 11 Diverse Shrub Willow (Salix) Genomes Reveals Novel Gene Organization in Sex-Linked Regions.</title>
        <authorList>
            <person name="Hyden B."/>
            <person name="Feng K."/>
            <person name="Yates T.B."/>
            <person name="Jawdy S."/>
            <person name="Cereghino C."/>
            <person name="Smart L.B."/>
            <person name="Muchero W."/>
        </authorList>
    </citation>
    <scope>NUCLEOTIDE SEQUENCE</scope>
    <source>
        <tissue evidence="5">Shoot tip</tissue>
    </source>
</reference>
<feature type="compositionally biased region" description="Polar residues" evidence="4">
    <location>
        <begin position="78"/>
        <end position="91"/>
    </location>
</feature>
<proteinExistence type="inferred from homology"/>
<sequence>MSALDSGSKFLGRENGSGSESMRAEIDTSAPFQSVKEAVSRFGGVGFWKPSQKKSEVFEDVDIAKVEEQPALSEKDWLQNQATQVNATLESSADDRNNFDEEKKDNPENLKGGHQNLMGGLSSLPSSASGLILMELKQAKLNLSMTTNDLAESRTSVELNKKLEKESISLEKARERLTLNSLKISSLEEELNLTKQKLQLAKDDEMNGGSGNPLDISRELQRLSSEAEQFKKMGDAVNSEVLRTISEVEQTKGRIKSAEIRLVAARKMKEAARAAEAVALAEIKALSSHENSTRNSSQKPEGSTLTFEDYSFSNLQS</sequence>
<comment type="similarity">
    <text evidence="1">Belongs to the WEB family.</text>
</comment>
<evidence type="ECO:0000256" key="1">
    <source>
        <dbReference type="ARBA" id="ARBA00005485"/>
    </source>
</evidence>
<reference evidence="5" key="1">
    <citation type="submission" date="2022-11" db="EMBL/GenBank/DDBJ databases">
        <authorList>
            <person name="Hyden B.L."/>
            <person name="Feng K."/>
            <person name="Yates T."/>
            <person name="Jawdy S."/>
            <person name="Smart L.B."/>
            <person name="Muchero W."/>
        </authorList>
    </citation>
    <scope>NUCLEOTIDE SEQUENCE</scope>
    <source>
        <tissue evidence="5">Shoot tip</tissue>
    </source>
</reference>
<dbReference type="InterPro" id="IPR008545">
    <property type="entry name" value="Web"/>
</dbReference>
<comment type="caution">
    <text evidence="5">The sequence shown here is derived from an EMBL/GenBank/DDBJ whole genome shotgun (WGS) entry which is preliminary data.</text>
</comment>
<dbReference type="PANTHER" id="PTHR32054:SF4">
    <property type="entry name" value="OS07G0677900 PROTEIN"/>
    <property type="match status" value="1"/>
</dbReference>
<keyword evidence="6" id="KW-1185">Reference proteome</keyword>